<dbReference type="InterPro" id="IPR027417">
    <property type="entry name" value="P-loop_NTPase"/>
</dbReference>
<evidence type="ECO:0000256" key="3">
    <source>
        <dbReference type="ARBA" id="ARBA00022801"/>
    </source>
</evidence>
<feature type="compositionally biased region" description="Basic and acidic residues" evidence="8">
    <location>
        <begin position="500"/>
        <end position="510"/>
    </location>
</feature>
<keyword evidence="12" id="KW-1185">Reference proteome</keyword>
<keyword evidence="3" id="KW-0378">Hydrolase</keyword>
<sequence length="1414" mass="162878">MSSTTTKKRSLYKPQHPIDVSPFEAYCGSSWWPVKSLSIRKGELDVHLESPDEVGVNEKIPVGNLRMRSRRATVSDCRCFLRPGVDICILSKDSGEEKVWIDAKVKSIARTPHESGCTCRFFVNLYRKRVPSDMRWWTLNKEIMEVTIDDIAVLQQLDGKPSEDEYYRWSYLKDCPSRNDAKLLRLQFSCDLSWMLVASTLKGFDFEILSMRRKIFYQFLEDNQDICSTGSDKALKFVNFYMDDDVFKPNIRTIMPESALISSDQVNTSMEDPLDDQLELRRSGRKSVQPERYVGNQWSSNVKSAKRTARVREVDEEPWGMSSEDNDWWNEPIVRTERVHDSICSVRTERKRASIHSSNLQLIAYEVKTGSMDQPTVGIKRNHDNMQGSNLELVPTQINIGGIDQPAALDMKTNDDCMHGSVEVESSTEQSGGDIVSVKRARYADPPEVYETSKEKKNLCEQQVQHCDSISKQSKEYFMSRMNRYSNLNSASNIDGSQAEQRKAENKEEGGPAVSFKSSKGEKDLCEKVQHCGSISKKSKEYFASSLTKFSHLASKCDTDSFEEVQRKAKLARKKRVLECLLKEKVVSHEAPKSKTPSFGSRTRNTYEPGTYYQRKYMSPSDYRSEIHRCMKNINSEIAKSQSCSEPQWKHVAEAIPSMRWKDICKEKSEDKQENENEEEQEDLDSLWKEMDFANNSFDFAGGNQGNNADSCEGKESDCDKASCQHEYHLDEEVGLICLLCKSVVTEIRDMSLPFLQDKGWSRCEAQWKVKNDMKSPDINTTKFDIFRNPDSARNISVQELREQNESVWALIPDLRDKLRVHQKKAFEFLWKNIAGSMIPSEMEDACDSAGGCVISHSPGAGKTLLVIAFLESSLRLFPGQRPVILAPNTTVYTWKKEMKKWKVPIPVYQIHSYQNYRLEYQSLTVGGRRVNQDVMHAVDCLDKLRKWHEHPSVLLMSYPCFLSLMREQSKHEYWRYMGGVLRESPGLLILDEGHNPRSSHSMLRRFLMEVKTELRILLSGTLFQNSFDEYFNTLSLARPRFISEVLRELDPLYGVKNRRGYRRKDTKRCKEILARKFFVDKIGRRINSKYDEDRKKGLNKLKQLTTGFVDVYEGDGSDCLPGLQAYALLLKPTPAQDKAMLKLLEYDCGTRYSLEYELTITLVSIHPWLLTSLECLDKFFNDDERKELAGQRHDITRGSKVRFVVNLVQKCVHKKEKVLIFCRNIAPMRYLMEIFKNMFKWVEGEEMLILHGDQLVFQRTRMIDKFEDPSGNAQVLLASIGCCGEGISLTAASRVVLLDSEWNPSKIKQAVGRAFRQGQEKIVYVYQLLTSGTVEEKKHSKTAWKDWVSRMIFVGNNAKNSSHAKAENIDDEVLREIVEEDESDLFHLIMKDEKLMDRKKNETTAVFHMKGTF</sequence>
<dbReference type="GO" id="GO:0005524">
    <property type="term" value="F:ATP binding"/>
    <property type="evidence" value="ECO:0007669"/>
    <property type="project" value="UniProtKB-KW"/>
</dbReference>
<dbReference type="SUPFAM" id="SSF52540">
    <property type="entry name" value="P-loop containing nucleoside triphosphate hydrolases"/>
    <property type="match status" value="2"/>
</dbReference>
<feature type="compositionally biased region" description="Polar residues" evidence="8">
    <location>
        <begin position="489"/>
        <end position="499"/>
    </location>
</feature>
<evidence type="ECO:0000259" key="10">
    <source>
        <dbReference type="PROSITE" id="PS51194"/>
    </source>
</evidence>
<dbReference type="InterPro" id="IPR014001">
    <property type="entry name" value="Helicase_ATP-bd"/>
</dbReference>
<keyword evidence="7" id="KW-0175">Coiled coil</keyword>
<dbReference type="SMART" id="SM00487">
    <property type="entry name" value="DEXDc"/>
    <property type="match status" value="1"/>
</dbReference>
<name>A0AAD4SRG7_9MAGN</name>
<dbReference type="SMART" id="SM00490">
    <property type="entry name" value="HELICc"/>
    <property type="match status" value="1"/>
</dbReference>
<dbReference type="PANTHER" id="PTHR45821">
    <property type="entry name" value="SNF2 DOMAIN-CONTAINING PROTEIN CLASSY 2-RELATED"/>
    <property type="match status" value="1"/>
</dbReference>
<dbReference type="InterPro" id="IPR032001">
    <property type="entry name" value="SAWADEE_dom"/>
</dbReference>
<evidence type="ECO:0000256" key="4">
    <source>
        <dbReference type="ARBA" id="ARBA00022806"/>
    </source>
</evidence>
<dbReference type="Pfam" id="PF16719">
    <property type="entry name" value="SAWADEE"/>
    <property type="match status" value="1"/>
</dbReference>
<dbReference type="Pfam" id="PF00176">
    <property type="entry name" value="SNF2-rel_dom"/>
    <property type="match status" value="1"/>
</dbReference>
<comment type="subcellular location">
    <subcellularLocation>
        <location evidence="1">Nucleus</location>
    </subcellularLocation>
</comment>
<reference evidence="11" key="1">
    <citation type="submission" date="2022-04" db="EMBL/GenBank/DDBJ databases">
        <title>A functionally conserved STORR gene fusion in Papaver species that diverged 16.8 million years ago.</title>
        <authorList>
            <person name="Catania T."/>
        </authorList>
    </citation>
    <scope>NUCLEOTIDE SEQUENCE</scope>
    <source>
        <strain evidence="11">S-188037</strain>
    </source>
</reference>
<dbReference type="EMBL" id="JAJJMB010008995">
    <property type="protein sequence ID" value="KAI3917355.1"/>
    <property type="molecule type" value="Genomic_DNA"/>
</dbReference>
<feature type="region of interest" description="Disordered" evidence="8">
    <location>
        <begin position="489"/>
        <end position="518"/>
    </location>
</feature>
<evidence type="ECO:0000256" key="1">
    <source>
        <dbReference type="ARBA" id="ARBA00004123"/>
    </source>
</evidence>
<evidence type="ECO:0000256" key="8">
    <source>
        <dbReference type="SAM" id="MobiDB-lite"/>
    </source>
</evidence>
<evidence type="ECO:0000256" key="7">
    <source>
        <dbReference type="SAM" id="Coils"/>
    </source>
</evidence>
<dbReference type="GO" id="GO:0003682">
    <property type="term" value="F:chromatin binding"/>
    <property type="evidence" value="ECO:0007669"/>
    <property type="project" value="InterPro"/>
</dbReference>
<dbReference type="CDD" id="cd18793">
    <property type="entry name" value="SF2_C_SNF"/>
    <property type="match status" value="1"/>
</dbReference>
<dbReference type="GO" id="GO:0005634">
    <property type="term" value="C:nucleus"/>
    <property type="evidence" value="ECO:0007669"/>
    <property type="project" value="UniProtKB-SubCell"/>
</dbReference>
<dbReference type="GO" id="GO:0004386">
    <property type="term" value="F:helicase activity"/>
    <property type="evidence" value="ECO:0007669"/>
    <property type="project" value="UniProtKB-KW"/>
</dbReference>
<dbReference type="PROSITE" id="PS51192">
    <property type="entry name" value="HELICASE_ATP_BIND_1"/>
    <property type="match status" value="1"/>
</dbReference>
<dbReference type="GO" id="GO:0080188">
    <property type="term" value="P:gene silencing by siRNA-directed DNA methylation"/>
    <property type="evidence" value="ECO:0007669"/>
    <property type="project" value="InterPro"/>
</dbReference>
<dbReference type="PANTHER" id="PTHR45821:SF2">
    <property type="entry name" value="SNF2 DOMAIN-CONTAINING PROTEIN CLASSY 2"/>
    <property type="match status" value="1"/>
</dbReference>
<comment type="caution">
    <text evidence="11">The sequence shown here is derived from an EMBL/GenBank/DDBJ whole genome shotgun (WGS) entry which is preliminary data.</text>
</comment>
<evidence type="ECO:0000259" key="9">
    <source>
        <dbReference type="PROSITE" id="PS51192"/>
    </source>
</evidence>
<keyword evidence="5" id="KW-0067">ATP-binding</keyword>
<dbReference type="Gene3D" id="3.40.50.10810">
    <property type="entry name" value="Tandem AAA-ATPase domain"/>
    <property type="match status" value="1"/>
</dbReference>
<evidence type="ECO:0000256" key="5">
    <source>
        <dbReference type="ARBA" id="ARBA00022840"/>
    </source>
</evidence>
<dbReference type="InterPro" id="IPR038718">
    <property type="entry name" value="SNF2-like_sf"/>
</dbReference>
<keyword evidence="4" id="KW-0347">Helicase</keyword>
<dbReference type="InterPro" id="IPR000330">
    <property type="entry name" value="SNF2_N"/>
</dbReference>
<keyword evidence="2" id="KW-0547">Nucleotide-binding</keyword>
<keyword evidence="6" id="KW-0539">Nucleus</keyword>
<dbReference type="InterPro" id="IPR044567">
    <property type="entry name" value="CLSY/DRD1"/>
</dbReference>
<organism evidence="11 12">
    <name type="scientific">Papaver atlanticum</name>
    <dbReference type="NCBI Taxonomy" id="357466"/>
    <lineage>
        <taxon>Eukaryota</taxon>
        <taxon>Viridiplantae</taxon>
        <taxon>Streptophyta</taxon>
        <taxon>Embryophyta</taxon>
        <taxon>Tracheophyta</taxon>
        <taxon>Spermatophyta</taxon>
        <taxon>Magnoliopsida</taxon>
        <taxon>Ranunculales</taxon>
        <taxon>Papaveraceae</taxon>
        <taxon>Papaveroideae</taxon>
        <taxon>Papaver</taxon>
    </lineage>
</organism>
<feature type="domain" description="Helicase C-terminal" evidence="10">
    <location>
        <begin position="1204"/>
        <end position="1397"/>
    </location>
</feature>
<dbReference type="GO" id="GO:0016787">
    <property type="term" value="F:hydrolase activity"/>
    <property type="evidence" value="ECO:0007669"/>
    <property type="project" value="UniProtKB-KW"/>
</dbReference>
<dbReference type="Gene3D" id="3.40.50.300">
    <property type="entry name" value="P-loop containing nucleotide triphosphate hydrolases"/>
    <property type="match status" value="1"/>
</dbReference>
<dbReference type="PROSITE" id="PS51194">
    <property type="entry name" value="HELICASE_CTER"/>
    <property type="match status" value="1"/>
</dbReference>
<evidence type="ECO:0000256" key="6">
    <source>
        <dbReference type="ARBA" id="ARBA00023242"/>
    </source>
</evidence>
<dbReference type="InterPro" id="IPR001650">
    <property type="entry name" value="Helicase_C-like"/>
</dbReference>
<evidence type="ECO:0000256" key="2">
    <source>
        <dbReference type="ARBA" id="ARBA00022741"/>
    </source>
</evidence>
<feature type="domain" description="Helicase ATP-binding" evidence="9">
    <location>
        <begin position="844"/>
        <end position="1041"/>
    </location>
</feature>
<protein>
    <submittedName>
        <fullName evidence="11">Uncharacterized protein</fullName>
    </submittedName>
</protein>
<dbReference type="Proteomes" id="UP001202328">
    <property type="component" value="Unassembled WGS sequence"/>
</dbReference>
<evidence type="ECO:0000313" key="12">
    <source>
        <dbReference type="Proteomes" id="UP001202328"/>
    </source>
</evidence>
<gene>
    <name evidence="11" type="ORF">MKW98_027274</name>
</gene>
<accession>A0AAD4SRG7</accession>
<dbReference type="InterPro" id="IPR049730">
    <property type="entry name" value="SNF2/RAD54-like_C"/>
</dbReference>
<proteinExistence type="predicted"/>
<evidence type="ECO:0000313" key="11">
    <source>
        <dbReference type="EMBL" id="KAI3917355.1"/>
    </source>
</evidence>
<dbReference type="Pfam" id="PF00271">
    <property type="entry name" value="Helicase_C"/>
    <property type="match status" value="1"/>
</dbReference>
<feature type="coiled-coil region" evidence="7">
    <location>
        <begin position="662"/>
        <end position="690"/>
    </location>
</feature>